<accession>A0A023MHN0</accession>
<dbReference type="OrthoDB" id="23616at10239"/>
<dbReference type="RefSeq" id="YP_009031692.1">
    <property type="nucleotide sequence ID" value="NC_024139.1"/>
</dbReference>
<keyword evidence="2" id="KW-1185">Reference proteome</keyword>
<evidence type="ECO:0008006" key="3">
    <source>
        <dbReference type="Google" id="ProtNLM"/>
    </source>
</evidence>
<reference evidence="1 2" key="1">
    <citation type="journal article" date="2014" name="Genome Announc.">
        <title>Complete Genome Sequences of Two Escherichia coli O157:H7 Phages Effective in Limiting Contamination of Food Products.</title>
        <authorList>
            <person name="Hong Y."/>
            <person name="Pan Y."/>
            <person name="Harman N.J."/>
            <person name="Ebner P.D."/>
        </authorList>
    </citation>
    <scope>NUCLEOTIDE SEQUENCE [LARGE SCALE GENOMIC DNA]</scope>
</reference>
<dbReference type="GeneID" id="19487038"/>
<sequence length="68" mass="7443">MANREITMQRIMTKGMIAEAGIEQEVKGYYEQIKTIIDSAKNTGEKEHGAAIMAITLISLDLAEESGV</sequence>
<dbReference type="Proteomes" id="UP000026908">
    <property type="component" value="Segment"/>
</dbReference>
<dbReference type="EMBL" id="KJ190157">
    <property type="protein sequence ID" value="AHN83503.1"/>
    <property type="molecule type" value="Genomic_DNA"/>
</dbReference>
<organism evidence="1 2">
    <name type="scientific">Escherichia phage vB_EcoS_FFH_1</name>
    <dbReference type="NCBI Taxonomy" id="1446489"/>
    <lineage>
        <taxon>Viruses</taxon>
        <taxon>Duplodnaviria</taxon>
        <taxon>Heunggongvirae</taxon>
        <taxon>Uroviricota</taxon>
        <taxon>Caudoviricetes</taxon>
        <taxon>Demerecviridae</taxon>
        <taxon>Markadamsvirinae</taxon>
        <taxon>Tequintavirus</taxon>
        <taxon>Tequintavirus FFH1</taxon>
    </lineage>
</organism>
<dbReference type="KEGG" id="vg:19487038"/>
<evidence type="ECO:0000313" key="2">
    <source>
        <dbReference type="Proteomes" id="UP000026908"/>
    </source>
</evidence>
<proteinExistence type="predicted"/>
<name>A0A023MHN0_9CAUD</name>
<protein>
    <recommendedName>
        <fullName evidence="3">Phage protein</fullName>
    </recommendedName>
</protein>
<evidence type="ECO:0000313" key="1">
    <source>
        <dbReference type="EMBL" id="AHN83503.1"/>
    </source>
</evidence>